<comment type="caution">
    <text evidence="1">The sequence shown here is derived from an EMBL/GenBank/DDBJ whole genome shotgun (WGS) entry which is preliminary data.</text>
</comment>
<proteinExistence type="predicted"/>
<evidence type="ECO:0000313" key="1">
    <source>
        <dbReference type="EMBL" id="GGO98481.1"/>
    </source>
</evidence>
<dbReference type="EMBL" id="BMNJ01000004">
    <property type="protein sequence ID" value="GGO98481.1"/>
    <property type="molecule type" value="Genomic_DNA"/>
</dbReference>
<sequence>MHPVLEWAGDRVLARLGRSSIFAVHGEVDAPTVLLLGTLTNRAGRTVSMVSASVAFPFLDVEVARADVAVGRALTPTAVTTPHTSPAAMFTAVGVGPGQTNPGAPADLDLLSALIAPAVDAAHTQMKTVVDAATSDAEGRVSAWAARVDSWDDDAGRLLQNRQLRSQRRTVGQERELIAQHSPAHTLIRPLLVVVPRQTTEEGGR</sequence>
<reference evidence="1" key="2">
    <citation type="submission" date="2020-09" db="EMBL/GenBank/DDBJ databases">
        <authorList>
            <person name="Sun Q."/>
            <person name="Zhou Y."/>
        </authorList>
    </citation>
    <scope>NUCLEOTIDE SEQUENCE</scope>
    <source>
        <strain evidence="1">CGMCC 4.7372</strain>
    </source>
</reference>
<gene>
    <name evidence="1" type="ORF">GCM10011612_13480</name>
</gene>
<name>A0A8H9LF39_9ACTO</name>
<keyword evidence="2" id="KW-1185">Reference proteome</keyword>
<organism evidence="1 2">
    <name type="scientific">Actinomyces gaoshouyii</name>
    <dbReference type="NCBI Taxonomy" id="1960083"/>
    <lineage>
        <taxon>Bacteria</taxon>
        <taxon>Bacillati</taxon>
        <taxon>Actinomycetota</taxon>
        <taxon>Actinomycetes</taxon>
        <taxon>Actinomycetales</taxon>
        <taxon>Actinomycetaceae</taxon>
        <taxon>Actinomyces</taxon>
    </lineage>
</organism>
<reference evidence="1" key="1">
    <citation type="journal article" date="2014" name="Int. J. Syst. Evol. Microbiol.">
        <title>Complete genome sequence of Corynebacterium casei LMG S-19264T (=DSM 44701T), isolated from a smear-ripened cheese.</title>
        <authorList>
            <consortium name="US DOE Joint Genome Institute (JGI-PGF)"/>
            <person name="Walter F."/>
            <person name="Albersmeier A."/>
            <person name="Kalinowski J."/>
            <person name="Ruckert C."/>
        </authorList>
    </citation>
    <scope>NUCLEOTIDE SEQUENCE</scope>
    <source>
        <strain evidence="1">CGMCC 4.7372</strain>
    </source>
</reference>
<accession>A0A8H9LF39</accession>
<dbReference type="Proteomes" id="UP000614239">
    <property type="component" value="Unassembled WGS sequence"/>
</dbReference>
<dbReference type="AlphaFoldDB" id="A0A8H9LF39"/>
<protein>
    <submittedName>
        <fullName evidence="1">Uncharacterized protein</fullName>
    </submittedName>
</protein>
<evidence type="ECO:0000313" key="2">
    <source>
        <dbReference type="Proteomes" id="UP000614239"/>
    </source>
</evidence>